<feature type="domain" description="DUF218" evidence="3">
    <location>
        <begin position="146"/>
        <end position="313"/>
    </location>
</feature>
<sequence length="319" mass="34624">MAAPRPWTHPGSAKVATSSTRVTRADRAASPHRVRRARVRKAIVTAAALLMSAMILRVMHFDYSFFKTGLLAALMPPVPFLALAAWGGWRLRRGRWGGGWLTALALIALWLSTTEAAGELLSRAAGQPAPLSPTVMASLQGQTDGAVLVLGAGVRQVVPGFSGGRPTDLTSERLSYGVWLARRIGWPLGFSGGIGWTAKELKVPEAAVVAQVAAQDYQMPLRWAEGRSRDTRENAINTIPLLAQAGVKQVVLVTHEAHMRRALRAFEAEASRFGMRVLPAPVGLREDALTAFSDWCPSVPGFARVRYIIYETLAWWAGR</sequence>
<accession>A0A254N093</accession>
<protein>
    <recommendedName>
        <fullName evidence="3">DUF218 domain-containing protein</fullName>
    </recommendedName>
</protein>
<keyword evidence="2" id="KW-0812">Transmembrane</keyword>
<organism evidence="4 5">
    <name type="scientific">Roseateles puraquae</name>
    <dbReference type="NCBI Taxonomy" id="431059"/>
    <lineage>
        <taxon>Bacteria</taxon>
        <taxon>Pseudomonadati</taxon>
        <taxon>Pseudomonadota</taxon>
        <taxon>Betaproteobacteria</taxon>
        <taxon>Burkholderiales</taxon>
        <taxon>Sphaerotilaceae</taxon>
        <taxon>Roseateles</taxon>
    </lineage>
</organism>
<reference evidence="4 5" key="1">
    <citation type="journal article" date="2007" name="Int. J. Syst. Evol. Microbiol.">
        <title>Description of Pelomonas aquatica sp. nov. and Pelomonas puraquae sp. nov., isolated from industrial and haemodialysis water.</title>
        <authorList>
            <person name="Gomila M."/>
            <person name="Bowien B."/>
            <person name="Falsen E."/>
            <person name="Moore E.R."/>
            <person name="Lalucat J."/>
        </authorList>
    </citation>
    <scope>NUCLEOTIDE SEQUENCE [LARGE SCALE GENOMIC DNA]</scope>
    <source>
        <strain evidence="4 5">CCUG 52769</strain>
    </source>
</reference>
<feature type="region of interest" description="Disordered" evidence="1">
    <location>
        <begin position="1"/>
        <end position="22"/>
    </location>
</feature>
<dbReference type="AlphaFoldDB" id="A0A254N093"/>
<dbReference type="PANTHER" id="PTHR30336">
    <property type="entry name" value="INNER MEMBRANE PROTEIN, PROBABLE PERMEASE"/>
    <property type="match status" value="1"/>
</dbReference>
<dbReference type="Pfam" id="PF02698">
    <property type="entry name" value="DUF218"/>
    <property type="match status" value="1"/>
</dbReference>
<keyword evidence="5" id="KW-1185">Reference proteome</keyword>
<keyword evidence="2" id="KW-0472">Membrane</keyword>
<comment type="caution">
    <text evidence="4">The sequence shown here is derived from an EMBL/GenBank/DDBJ whole genome shotgun (WGS) entry which is preliminary data.</text>
</comment>
<dbReference type="PANTHER" id="PTHR30336:SF20">
    <property type="entry name" value="DUF218 DOMAIN-CONTAINING PROTEIN"/>
    <property type="match status" value="1"/>
</dbReference>
<gene>
    <name evidence="4" type="ORF">CDO81_25230</name>
</gene>
<dbReference type="Proteomes" id="UP000197446">
    <property type="component" value="Unassembled WGS sequence"/>
</dbReference>
<dbReference type="EMBL" id="NISI01000017">
    <property type="protein sequence ID" value="OWR00628.1"/>
    <property type="molecule type" value="Genomic_DNA"/>
</dbReference>
<dbReference type="InterPro" id="IPR003848">
    <property type="entry name" value="DUF218"/>
</dbReference>
<name>A0A254N093_9BURK</name>
<feature type="transmembrane region" description="Helical" evidence="2">
    <location>
        <begin position="96"/>
        <end position="113"/>
    </location>
</feature>
<feature type="transmembrane region" description="Helical" evidence="2">
    <location>
        <begin position="65"/>
        <end position="89"/>
    </location>
</feature>
<dbReference type="InterPro" id="IPR014729">
    <property type="entry name" value="Rossmann-like_a/b/a_fold"/>
</dbReference>
<keyword evidence="2" id="KW-1133">Transmembrane helix</keyword>
<dbReference type="GO" id="GO:0005886">
    <property type="term" value="C:plasma membrane"/>
    <property type="evidence" value="ECO:0007669"/>
    <property type="project" value="TreeGrafter"/>
</dbReference>
<evidence type="ECO:0000256" key="2">
    <source>
        <dbReference type="SAM" id="Phobius"/>
    </source>
</evidence>
<dbReference type="InterPro" id="IPR051599">
    <property type="entry name" value="Cell_Envelope_Assoc"/>
</dbReference>
<evidence type="ECO:0000256" key="1">
    <source>
        <dbReference type="SAM" id="MobiDB-lite"/>
    </source>
</evidence>
<evidence type="ECO:0000313" key="4">
    <source>
        <dbReference type="EMBL" id="OWR00628.1"/>
    </source>
</evidence>
<evidence type="ECO:0000259" key="3">
    <source>
        <dbReference type="Pfam" id="PF02698"/>
    </source>
</evidence>
<evidence type="ECO:0000313" key="5">
    <source>
        <dbReference type="Proteomes" id="UP000197446"/>
    </source>
</evidence>
<feature type="transmembrane region" description="Helical" evidence="2">
    <location>
        <begin position="42"/>
        <end position="59"/>
    </location>
</feature>
<dbReference type="Gene3D" id="3.40.50.620">
    <property type="entry name" value="HUPs"/>
    <property type="match status" value="1"/>
</dbReference>
<dbReference type="CDD" id="cd06259">
    <property type="entry name" value="YdcF-like"/>
    <property type="match status" value="1"/>
</dbReference>
<proteinExistence type="predicted"/>